<sequence length="219" mass="23942">MNSLLLLDQTCAVCTHDAVPAVVLDGPCLTQSIALCNLCLSTLQQFTEYTSVHIDLHHGQAQPTAADMIDTLRHERAFTKADFARAVGYTQSHVTRVLTAETSISAHFAHSVQEAFGLRALHLLHRQSADQLTVIAHAAASSRANPRKGNTVDVDEAQIEEDYRHHTPIHEIARSNDVSYGTVWRILDKRGVPVEPFGGPTPGRPAGAERGLRAHRSPH</sequence>
<feature type="region of interest" description="Disordered" evidence="1">
    <location>
        <begin position="195"/>
        <end position="219"/>
    </location>
</feature>
<organism evidence="3 4">
    <name type="scientific">Amycolatopsis nalaikhensis</name>
    <dbReference type="NCBI Taxonomy" id="715472"/>
    <lineage>
        <taxon>Bacteria</taxon>
        <taxon>Bacillati</taxon>
        <taxon>Actinomycetota</taxon>
        <taxon>Actinomycetes</taxon>
        <taxon>Pseudonocardiales</taxon>
        <taxon>Pseudonocardiaceae</taxon>
        <taxon>Amycolatopsis</taxon>
    </lineage>
</organism>
<dbReference type="InterPro" id="IPR001387">
    <property type="entry name" value="Cro/C1-type_HTH"/>
</dbReference>
<dbReference type="SMART" id="SM00530">
    <property type="entry name" value="HTH_XRE"/>
    <property type="match status" value="1"/>
</dbReference>
<name>A0ABY8XYK4_9PSEU</name>
<evidence type="ECO:0000256" key="1">
    <source>
        <dbReference type="SAM" id="MobiDB-lite"/>
    </source>
</evidence>
<gene>
    <name evidence="3" type="ORF">QP939_19730</name>
</gene>
<evidence type="ECO:0000313" key="4">
    <source>
        <dbReference type="Proteomes" id="UP001227101"/>
    </source>
</evidence>
<dbReference type="CDD" id="cd00093">
    <property type="entry name" value="HTH_XRE"/>
    <property type="match status" value="1"/>
</dbReference>
<reference evidence="3 4" key="1">
    <citation type="submission" date="2023-06" db="EMBL/GenBank/DDBJ databases">
        <authorList>
            <person name="Oyuntsetseg B."/>
            <person name="Kim S.B."/>
        </authorList>
    </citation>
    <scope>NUCLEOTIDE SEQUENCE [LARGE SCALE GENOMIC DNA]</scope>
    <source>
        <strain evidence="3 4">2-2</strain>
    </source>
</reference>
<dbReference type="Gene3D" id="1.10.10.60">
    <property type="entry name" value="Homeodomain-like"/>
    <property type="match status" value="1"/>
</dbReference>
<feature type="domain" description="HTH cro/C1-type" evidence="2">
    <location>
        <begin position="68"/>
        <end position="123"/>
    </location>
</feature>
<protein>
    <submittedName>
        <fullName evidence="3">Helix-turn-helix transcriptional regulator</fullName>
    </submittedName>
</protein>
<dbReference type="SUPFAM" id="SSF47413">
    <property type="entry name" value="lambda repressor-like DNA-binding domains"/>
    <property type="match status" value="1"/>
</dbReference>
<dbReference type="RefSeq" id="WP_285458277.1">
    <property type="nucleotide sequence ID" value="NZ_CP127173.1"/>
</dbReference>
<dbReference type="Gene3D" id="1.10.260.40">
    <property type="entry name" value="lambda repressor-like DNA-binding domains"/>
    <property type="match status" value="1"/>
</dbReference>
<proteinExistence type="predicted"/>
<keyword evidence="4" id="KW-1185">Reference proteome</keyword>
<evidence type="ECO:0000259" key="2">
    <source>
        <dbReference type="SMART" id="SM00530"/>
    </source>
</evidence>
<accession>A0ABY8XYK4</accession>
<dbReference type="EMBL" id="CP127173">
    <property type="protein sequence ID" value="WIV60678.1"/>
    <property type="molecule type" value="Genomic_DNA"/>
</dbReference>
<evidence type="ECO:0000313" key="3">
    <source>
        <dbReference type="EMBL" id="WIV60678.1"/>
    </source>
</evidence>
<dbReference type="InterPro" id="IPR010982">
    <property type="entry name" value="Lambda_DNA-bd_dom_sf"/>
</dbReference>
<dbReference type="Proteomes" id="UP001227101">
    <property type="component" value="Chromosome"/>
</dbReference>